<keyword evidence="2" id="KW-1185">Reference proteome</keyword>
<sequence>MSSVVKWLSGFCSSGLVATCSLTLVHQNRQEGLSQQLVENVPPPRENIEEFSLVQQIIEKGYKSCFILPNSQGRSLFYVCLRNDDSLNPSFFFHNRSNSKEQQSIKKVEYIEGRDETLPRFAVMKFVDGNSLTLKFAPYFWSRKGIQIKPEEHCTITKDLQDSKLTCKTPNLKGMEYSKKIRFII</sequence>
<proteinExistence type="predicted"/>
<dbReference type="EMBL" id="QKVO01000003">
    <property type="protein sequence ID" value="RAO95140.1"/>
    <property type="molecule type" value="Genomic_DNA"/>
</dbReference>
<reference evidence="2" key="1">
    <citation type="submission" date="2018-06" db="EMBL/GenBank/DDBJ databases">
        <authorList>
            <person name="Martinez Ocampo F."/>
            <person name="Quiroz Castaneda R.E."/>
            <person name="Rojas Lopez X."/>
        </authorList>
    </citation>
    <scope>NUCLEOTIDE SEQUENCE [LARGE SCALE GENOMIC DNA]</scope>
    <source>
        <strain evidence="2">INIFAP02</strain>
    </source>
</reference>
<dbReference type="RefSeq" id="WP_112665289.1">
    <property type="nucleotide sequence ID" value="NZ_QKVO01000003.1"/>
</dbReference>
<dbReference type="AlphaFoldDB" id="A0A328PTS0"/>
<name>A0A328PTS0_9MOLU</name>
<organism evidence="1 2">
    <name type="scientific">Mycoplasma wenyonii</name>
    <dbReference type="NCBI Taxonomy" id="65123"/>
    <lineage>
        <taxon>Bacteria</taxon>
        <taxon>Bacillati</taxon>
        <taxon>Mycoplasmatota</taxon>
        <taxon>Mollicutes</taxon>
        <taxon>Mycoplasmataceae</taxon>
        <taxon>Mycoplasma</taxon>
    </lineage>
</organism>
<dbReference type="Proteomes" id="UP000249762">
    <property type="component" value="Unassembled WGS sequence"/>
</dbReference>
<dbReference type="OrthoDB" id="9826475at2"/>
<comment type="caution">
    <text evidence="1">The sequence shown here is derived from an EMBL/GenBank/DDBJ whole genome shotgun (WGS) entry which is preliminary data.</text>
</comment>
<evidence type="ECO:0000313" key="1">
    <source>
        <dbReference type="EMBL" id="RAO95140.1"/>
    </source>
</evidence>
<evidence type="ECO:0000313" key="2">
    <source>
        <dbReference type="Proteomes" id="UP000249762"/>
    </source>
</evidence>
<gene>
    <name evidence="1" type="ORF">DNK47_01465</name>
</gene>
<accession>A0A328PTS0</accession>
<protein>
    <submittedName>
        <fullName evidence="1">Uncharacterized protein</fullName>
    </submittedName>
</protein>